<protein>
    <submittedName>
        <fullName evidence="2">Uncharacterized protein</fullName>
    </submittedName>
</protein>
<feature type="region of interest" description="Disordered" evidence="1">
    <location>
        <begin position="45"/>
        <end position="212"/>
    </location>
</feature>
<feature type="compositionally biased region" description="Basic and acidic residues" evidence="1">
    <location>
        <begin position="288"/>
        <end position="301"/>
    </location>
</feature>
<evidence type="ECO:0000313" key="2">
    <source>
        <dbReference type="EMBL" id="KAL3734321.1"/>
    </source>
</evidence>
<feature type="compositionally biased region" description="Low complexity" evidence="1">
    <location>
        <begin position="144"/>
        <end position="154"/>
    </location>
</feature>
<feature type="compositionally biased region" description="Basic and acidic residues" evidence="1">
    <location>
        <begin position="156"/>
        <end position="173"/>
    </location>
</feature>
<name>A0ABD3KBS9_EUCGL</name>
<organism evidence="2 3">
    <name type="scientific">Eucalyptus globulus</name>
    <name type="common">Tasmanian blue gum</name>
    <dbReference type="NCBI Taxonomy" id="34317"/>
    <lineage>
        <taxon>Eukaryota</taxon>
        <taxon>Viridiplantae</taxon>
        <taxon>Streptophyta</taxon>
        <taxon>Embryophyta</taxon>
        <taxon>Tracheophyta</taxon>
        <taxon>Spermatophyta</taxon>
        <taxon>Magnoliopsida</taxon>
        <taxon>eudicotyledons</taxon>
        <taxon>Gunneridae</taxon>
        <taxon>Pentapetalae</taxon>
        <taxon>rosids</taxon>
        <taxon>malvids</taxon>
        <taxon>Myrtales</taxon>
        <taxon>Myrtaceae</taxon>
        <taxon>Myrtoideae</taxon>
        <taxon>Eucalypteae</taxon>
        <taxon>Eucalyptus</taxon>
    </lineage>
</organism>
<dbReference type="Proteomes" id="UP001634007">
    <property type="component" value="Unassembled WGS sequence"/>
</dbReference>
<sequence>MARQREAVRSKKSSSSFAKMEKSQAKPKSKKVLKFLPRTVSSISFFQNPPFSPDRDKRLPSSSSSYSSELINSTKRRLRSHVGTGFSGPLISLIPDEARAKNRNDRDFDVNEPTSPKVSCMGQIKHKNKKSWPSSAAKADKRSSFSSSASSSFSKLKRDVNKPPRSSNTHEKQSSTLKRIFSRARGGNKKKPSDTSGNNCRKPPLLPDRAPSLSQMKRFASGRDTLASFDWSAEVGPVLDADRQDYYHYYSDEERRESDQEEEDDKVIIPFSAPIPVGGGGVRVNPQSRKEINLWKRRTMDPPRPLELYQPATVRAN</sequence>
<reference evidence="2 3" key="1">
    <citation type="submission" date="2024-11" db="EMBL/GenBank/DDBJ databases">
        <title>Chromosome-level genome assembly of Eucalyptus globulus Labill. provides insights into its genome evolution.</title>
        <authorList>
            <person name="Li X."/>
        </authorList>
    </citation>
    <scope>NUCLEOTIDE SEQUENCE [LARGE SCALE GENOMIC DNA]</scope>
    <source>
        <strain evidence="2">CL2024</strain>
        <tissue evidence="2">Fresh tender leaves</tissue>
    </source>
</reference>
<dbReference type="AlphaFoldDB" id="A0ABD3KBS9"/>
<accession>A0ABD3KBS9</accession>
<keyword evidence="3" id="KW-1185">Reference proteome</keyword>
<dbReference type="EMBL" id="JBJKBG010000006">
    <property type="protein sequence ID" value="KAL3734321.1"/>
    <property type="molecule type" value="Genomic_DNA"/>
</dbReference>
<dbReference type="InterPro" id="IPR038796">
    <property type="entry name" value="At1g76070-like"/>
</dbReference>
<evidence type="ECO:0000313" key="3">
    <source>
        <dbReference type="Proteomes" id="UP001634007"/>
    </source>
</evidence>
<proteinExistence type="predicted"/>
<feature type="compositionally biased region" description="Basic residues" evidence="1">
    <location>
        <begin position="180"/>
        <end position="190"/>
    </location>
</feature>
<feature type="region of interest" description="Disordered" evidence="1">
    <location>
        <begin position="1"/>
        <end position="32"/>
    </location>
</feature>
<feature type="compositionally biased region" description="Basic and acidic residues" evidence="1">
    <location>
        <begin position="96"/>
        <end position="109"/>
    </location>
</feature>
<dbReference type="PANTHER" id="PTHR34779">
    <property type="entry name" value="OS09G0542900 PROTEIN"/>
    <property type="match status" value="1"/>
</dbReference>
<evidence type="ECO:0000256" key="1">
    <source>
        <dbReference type="SAM" id="MobiDB-lite"/>
    </source>
</evidence>
<gene>
    <name evidence="2" type="ORF">ACJRO7_023637</name>
</gene>
<feature type="region of interest" description="Disordered" evidence="1">
    <location>
        <begin position="269"/>
        <end position="317"/>
    </location>
</feature>
<dbReference type="PANTHER" id="PTHR34779:SF1">
    <property type="entry name" value="OS09G0542900 PROTEIN"/>
    <property type="match status" value="1"/>
</dbReference>
<comment type="caution">
    <text evidence="2">The sequence shown here is derived from an EMBL/GenBank/DDBJ whole genome shotgun (WGS) entry which is preliminary data.</text>
</comment>